<feature type="transmembrane region" description="Helical" evidence="1">
    <location>
        <begin position="123"/>
        <end position="147"/>
    </location>
</feature>
<protein>
    <submittedName>
        <fullName evidence="2">Uncharacterized protein</fullName>
    </submittedName>
</protein>
<evidence type="ECO:0000313" key="3">
    <source>
        <dbReference type="Proteomes" id="UP000782554"/>
    </source>
</evidence>
<dbReference type="EMBL" id="JAIGNU010000001">
    <property type="protein sequence ID" value="MBX7499886.1"/>
    <property type="molecule type" value="Genomic_DNA"/>
</dbReference>
<keyword evidence="1" id="KW-0812">Transmembrane</keyword>
<dbReference type="RefSeq" id="WP_221599747.1">
    <property type="nucleotide sequence ID" value="NZ_JAIGNU010000001.1"/>
</dbReference>
<keyword evidence="1" id="KW-1133">Transmembrane helix</keyword>
<feature type="transmembrane region" description="Helical" evidence="1">
    <location>
        <begin position="74"/>
        <end position="94"/>
    </location>
</feature>
<dbReference type="Proteomes" id="UP000782554">
    <property type="component" value="Unassembled WGS sequence"/>
</dbReference>
<reference evidence="2 3" key="1">
    <citation type="submission" date="2021-08" db="EMBL/GenBank/DDBJ databases">
        <title>Comparative Genomics Analysis of the Genus Qipengyuania Reveals Extensive Genetic Diversity and Metabolic Versatility, Including the Description of Fifteen Novel Species.</title>
        <authorList>
            <person name="Liu Y."/>
        </authorList>
    </citation>
    <scope>NUCLEOTIDE SEQUENCE [LARGE SCALE GENOMIC DNA]</scope>
    <source>
        <strain evidence="2 3">YG27</strain>
    </source>
</reference>
<accession>A0ABS7JQG2</accession>
<proteinExistence type="predicted"/>
<evidence type="ECO:0000256" key="1">
    <source>
        <dbReference type="SAM" id="Phobius"/>
    </source>
</evidence>
<comment type="caution">
    <text evidence="2">The sequence shown here is derived from an EMBL/GenBank/DDBJ whole genome shotgun (WGS) entry which is preliminary data.</text>
</comment>
<gene>
    <name evidence="2" type="ORF">K3181_00340</name>
</gene>
<feature type="transmembrane region" description="Helical" evidence="1">
    <location>
        <begin position="47"/>
        <end position="67"/>
    </location>
</feature>
<sequence length="149" mass="15674">MYEQHDFPNVDVGDAAAELEALDAAFLPHAAPLVPPANPGFQLPRRLWLSMLACYGVFFGAIAIATGGSGAARFAIVISVLYTFVFFGVARIGARQAGPEARSPLDRGQALSTWTGPMESRTVFAQVLIVPVVLALFAIGIAIICALSA</sequence>
<evidence type="ECO:0000313" key="2">
    <source>
        <dbReference type="EMBL" id="MBX7499886.1"/>
    </source>
</evidence>
<name>A0ABS7JQG2_9SPHN</name>
<keyword evidence="1" id="KW-0472">Membrane</keyword>
<keyword evidence="3" id="KW-1185">Reference proteome</keyword>
<organism evidence="2 3">
    <name type="scientific">Qipengyuania mesophila</name>
    <dbReference type="NCBI Taxonomy" id="2867246"/>
    <lineage>
        <taxon>Bacteria</taxon>
        <taxon>Pseudomonadati</taxon>
        <taxon>Pseudomonadota</taxon>
        <taxon>Alphaproteobacteria</taxon>
        <taxon>Sphingomonadales</taxon>
        <taxon>Erythrobacteraceae</taxon>
        <taxon>Qipengyuania</taxon>
    </lineage>
</organism>